<evidence type="ECO:0000256" key="6">
    <source>
        <dbReference type="ARBA" id="ARBA00022801"/>
    </source>
</evidence>
<comment type="catalytic activity">
    <reaction evidence="9 10">
        <text>Release of signal peptides from bacterial membrane prolipoproteins. Hydrolyzes -Xaa-Yaa-Zaa-|-(S,diacylglyceryl)Cys-, in which Xaa is hydrophobic (preferably Leu), and Yaa (Ala or Ser) and Zaa (Gly or Ala) have small, neutral side chains.</text>
        <dbReference type="EC" id="3.4.23.36"/>
    </reaction>
</comment>
<feature type="active site" evidence="9">
    <location>
        <position position="125"/>
    </location>
</feature>
<feature type="transmembrane region" description="Helical" evidence="9">
    <location>
        <begin position="82"/>
        <end position="99"/>
    </location>
</feature>
<feature type="active site" evidence="9">
    <location>
        <position position="109"/>
    </location>
</feature>
<evidence type="ECO:0000256" key="3">
    <source>
        <dbReference type="ARBA" id="ARBA00022670"/>
    </source>
</evidence>
<feature type="transmembrane region" description="Helical" evidence="9">
    <location>
        <begin position="55"/>
        <end position="75"/>
    </location>
</feature>
<accession>A0A2P7Q073</accession>
<dbReference type="HAMAP" id="MF_00161">
    <property type="entry name" value="LspA"/>
    <property type="match status" value="1"/>
</dbReference>
<dbReference type="PANTHER" id="PTHR33695:SF1">
    <property type="entry name" value="LIPOPROTEIN SIGNAL PEPTIDASE"/>
    <property type="match status" value="1"/>
</dbReference>
<comment type="caution">
    <text evidence="9">Lacks conserved residue(s) required for the propagation of feature annotation.</text>
</comment>
<keyword evidence="8 9" id="KW-0472">Membrane</keyword>
<evidence type="ECO:0000256" key="10">
    <source>
        <dbReference type="RuleBase" id="RU000594"/>
    </source>
</evidence>
<evidence type="ECO:0000256" key="7">
    <source>
        <dbReference type="ARBA" id="ARBA00022989"/>
    </source>
</evidence>
<comment type="similarity">
    <text evidence="1 9 11">Belongs to the peptidase A8 family.</text>
</comment>
<dbReference type="Pfam" id="PF01252">
    <property type="entry name" value="Peptidase_A8"/>
    <property type="match status" value="1"/>
</dbReference>
<keyword evidence="3 9" id="KW-0645">Protease</keyword>
<comment type="subcellular location">
    <subcellularLocation>
        <location evidence="9">Cell membrane</location>
        <topology evidence="9">Multi-pass membrane protein</topology>
    </subcellularLocation>
</comment>
<dbReference type="PANTHER" id="PTHR33695">
    <property type="entry name" value="LIPOPROTEIN SIGNAL PEPTIDASE"/>
    <property type="match status" value="1"/>
</dbReference>
<keyword evidence="6 9" id="KW-0378">Hydrolase</keyword>
<evidence type="ECO:0000256" key="1">
    <source>
        <dbReference type="ARBA" id="ARBA00006139"/>
    </source>
</evidence>
<comment type="caution">
    <text evidence="12">The sequence shown here is derived from an EMBL/GenBank/DDBJ whole genome shotgun (WGS) entry which is preliminary data.</text>
</comment>
<dbReference type="Proteomes" id="UP000241434">
    <property type="component" value="Unassembled WGS sequence"/>
</dbReference>
<protein>
    <recommendedName>
        <fullName evidence="9">Lipoprotein signal peptidase</fullName>
        <ecNumber evidence="9">3.4.23.36</ecNumber>
    </recommendedName>
    <alternativeName>
        <fullName evidence="9">Prolipoprotein signal peptidase</fullName>
    </alternativeName>
    <alternativeName>
        <fullName evidence="9">Signal peptidase II</fullName>
        <shortName evidence="9">SPase II</shortName>
    </alternativeName>
</protein>
<dbReference type="PRINTS" id="PR00781">
    <property type="entry name" value="LIPOSIGPTASE"/>
</dbReference>
<dbReference type="InterPro" id="IPR001872">
    <property type="entry name" value="Peptidase_A8"/>
</dbReference>
<dbReference type="OrthoDB" id="9810259at2"/>
<keyword evidence="2 9" id="KW-1003">Cell membrane</keyword>
<dbReference type="EC" id="3.4.23.36" evidence="9"/>
<reference evidence="12" key="1">
    <citation type="thesis" date="2015" institute="Rutgers" country="The State University of New Jersey, 14 College Farm Rd., New Brunswick, NJ, USA">
        <title>Ammonia toxicity in bacteria and its implications for treatment of and resource recovery from highly nitrogenous organic wastes.</title>
        <authorList>
            <person name="Luther A.K."/>
        </authorList>
    </citation>
    <scope>NUCLEOTIDE SEQUENCE</scope>
    <source>
        <strain evidence="12">RT-10B</strain>
    </source>
</reference>
<feature type="transmembrane region" description="Helical" evidence="9">
    <location>
        <begin position="119"/>
        <end position="140"/>
    </location>
</feature>
<comment type="function">
    <text evidence="9 10">This protein specifically catalyzes the removal of signal peptides from prolipoproteins.</text>
</comment>
<keyword evidence="12" id="KW-0449">Lipoprotein</keyword>
<evidence type="ECO:0000256" key="4">
    <source>
        <dbReference type="ARBA" id="ARBA00022692"/>
    </source>
</evidence>
<evidence type="ECO:0000256" key="2">
    <source>
        <dbReference type="ARBA" id="ARBA00022475"/>
    </source>
</evidence>
<evidence type="ECO:0000256" key="9">
    <source>
        <dbReference type="HAMAP-Rule" id="MF_00161"/>
    </source>
</evidence>
<dbReference type="UniPathway" id="UPA00665"/>
<evidence type="ECO:0000256" key="11">
    <source>
        <dbReference type="RuleBase" id="RU004181"/>
    </source>
</evidence>
<dbReference type="PROSITE" id="PS00855">
    <property type="entry name" value="SPASE_II"/>
    <property type="match status" value="1"/>
</dbReference>
<gene>
    <name evidence="9" type="primary">lspA</name>
    <name evidence="12" type="ORF">UF10_05410</name>
</gene>
<keyword evidence="4 9" id="KW-0812">Transmembrane</keyword>
<dbReference type="GO" id="GO:0005886">
    <property type="term" value="C:plasma membrane"/>
    <property type="evidence" value="ECO:0007669"/>
    <property type="project" value="UniProtKB-SubCell"/>
</dbReference>
<comment type="pathway">
    <text evidence="9">Protein modification; lipoprotein biosynthesis (signal peptide cleavage).</text>
</comment>
<organism evidence="12 13">
    <name type="scientific">Peptostreptococcus russellii</name>
    <dbReference type="NCBI Taxonomy" id="215200"/>
    <lineage>
        <taxon>Bacteria</taxon>
        <taxon>Bacillati</taxon>
        <taxon>Bacillota</taxon>
        <taxon>Clostridia</taxon>
        <taxon>Peptostreptococcales</taxon>
        <taxon>Peptostreptococcaceae</taxon>
        <taxon>Peptostreptococcus</taxon>
    </lineage>
</organism>
<dbReference type="GO" id="GO:0004190">
    <property type="term" value="F:aspartic-type endopeptidase activity"/>
    <property type="evidence" value="ECO:0007669"/>
    <property type="project" value="UniProtKB-UniRule"/>
</dbReference>
<evidence type="ECO:0000256" key="5">
    <source>
        <dbReference type="ARBA" id="ARBA00022750"/>
    </source>
</evidence>
<name>A0A2P7Q073_9FIRM</name>
<evidence type="ECO:0000313" key="12">
    <source>
        <dbReference type="EMBL" id="PSJ31365.1"/>
    </source>
</evidence>
<dbReference type="EMBL" id="JYGE01000004">
    <property type="protein sequence ID" value="PSJ31365.1"/>
    <property type="molecule type" value="Genomic_DNA"/>
</dbReference>
<keyword evidence="7 9" id="KW-1133">Transmembrane helix</keyword>
<dbReference type="AlphaFoldDB" id="A0A2P7Q073"/>
<dbReference type="NCBIfam" id="TIGR00077">
    <property type="entry name" value="lspA"/>
    <property type="match status" value="1"/>
</dbReference>
<keyword evidence="13" id="KW-1185">Reference proteome</keyword>
<evidence type="ECO:0000313" key="13">
    <source>
        <dbReference type="Proteomes" id="UP000241434"/>
    </source>
</evidence>
<sequence length="147" mass="16665">MYEIFIVILVLLDQVSKVFMQNFLEYGNSVAILDGVFHLTYVENRGAAFGLFENMQVFFIIVAVIVTVVGLVYIHKSETSKLAKISICLIIAGAIGNLIDRVKMGYVVDFFDFRFIWNYVFNIADVFVVIGTLLLCIYLLKSGKEEN</sequence>
<evidence type="ECO:0000256" key="8">
    <source>
        <dbReference type="ARBA" id="ARBA00023136"/>
    </source>
</evidence>
<dbReference type="GO" id="GO:0006508">
    <property type="term" value="P:proteolysis"/>
    <property type="evidence" value="ECO:0007669"/>
    <property type="project" value="UniProtKB-KW"/>
</dbReference>
<keyword evidence="5 9" id="KW-0064">Aspartyl protease</keyword>
<proteinExistence type="inferred from homology"/>